<dbReference type="AlphaFoldDB" id="A0A1Y5RT79"/>
<sequence>MPMAVNGEAAPSYQSTELSMGAGRTALFRCFKNMQNPTVGSGAFGAGWIAGAFAHLWGGRPIWSG</sequence>
<name>A0A1Y5RT79_9RHOB</name>
<protein>
    <submittedName>
        <fullName evidence="1">Uncharacterized protein</fullName>
    </submittedName>
</protein>
<gene>
    <name evidence="1" type="ORF">PSJ8397_01010</name>
</gene>
<reference evidence="1 2" key="1">
    <citation type="submission" date="2017-03" db="EMBL/GenBank/DDBJ databases">
        <authorList>
            <person name="Afonso C.L."/>
            <person name="Miller P.J."/>
            <person name="Scott M.A."/>
            <person name="Spackman E."/>
            <person name="Goraichik I."/>
            <person name="Dimitrov K.M."/>
            <person name="Suarez D.L."/>
            <person name="Swayne D.E."/>
        </authorList>
    </citation>
    <scope>NUCLEOTIDE SEQUENCE [LARGE SCALE GENOMIC DNA]</scope>
    <source>
        <strain evidence="1 2">CECT 8397</strain>
    </source>
</reference>
<accession>A0A1Y5RT79</accession>
<dbReference type="EMBL" id="FWFT01000001">
    <property type="protein sequence ID" value="SLN23685.1"/>
    <property type="molecule type" value="Genomic_DNA"/>
</dbReference>
<organism evidence="1 2">
    <name type="scientific">Pseudooctadecabacter jejudonensis</name>
    <dbReference type="NCBI Taxonomy" id="1391910"/>
    <lineage>
        <taxon>Bacteria</taxon>
        <taxon>Pseudomonadati</taxon>
        <taxon>Pseudomonadota</taxon>
        <taxon>Alphaproteobacteria</taxon>
        <taxon>Rhodobacterales</taxon>
        <taxon>Paracoccaceae</taxon>
        <taxon>Pseudooctadecabacter</taxon>
    </lineage>
</organism>
<keyword evidence="2" id="KW-1185">Reference proteome</keyword>
<evidence type="ECO:0000313" key="1">
    <source>
        <dbReference type="EMBL" id="SLN23685.1"/>
    </source>
</evidence>
<proteinExistence type="predicted"/>
<evidence type="ECO:0000313" key="2">
    <source>
        <dbReference type="Proteomes" id="UP000193623"/>
    </source>
</evidence>
<dbReference type="Proteomes" id="UP000193623">
    <property type="component" value="Unassembled WGS sequence"/>
</dbReference>